<dbReference type="RefSeq" id="WP_150155387.1">
    <property type="nucleotide sequence ID" value="NZ_CP043959.1"/>
</dbReference>
<dbReference type="Proteomes" id="UP000324308">
    <property type="component" value="Chromosome"/>
</dbReference>
<organism evidence="2 3">
    <name type="scientific">Streptomyces tendae</name>
    <dbReference type="NCBI Taxonomy" id="1932"/>
    <lineage>
        <taxon>Bacteria</taxon>
        <taxon>Bacillati</taxon>
        <taxon>Actinomycetota</taxon>
        <taxon>Actinomycetes</taxon>
        <taxon>Kitasatosporales</taxon>
        <taxon>Streptomycetaceae</taxon>
        <taxon>Streptomyces</taxon>
    </lineage>
</organism>
<feature type="region of interest" description="Disordered" evidence="1">
    <location>
        <begin position="38"/>
        <end position="71"/>
    </location>
</feature>
<feature type="compositionally biased region" description="Low complexity" evidence="1">
    <location>
        <begin position="54"/>
        <end position="71"/>
    </location>
</feature>
<reference evidence="2 3" key="1">
    <citation type="submission" date="2019-09" db="EMBL/GenBank/DDBJ databases">
        <title>Draft genome sequence of the Ebosin-producing strain Streptomyces sp. 139.</title>
        <authorList>
            <person name="Ai L."/>
            <person name="Geng M."/>
            <person name="Ma M."/>
            <person name="Bai L."/>
        </authorList>
    </citation>
    <scope>NUCLEOTIDE SEQUENCE [LARGE SCALE GENOMIC DNA]</scope>
    <source>
        <strain evidence="2 3">139</strain>
    </source>
</reference>
<evidence type="ECO:0000313" key="3">
    <source>
        <dbReference type="Proteomes" id="UP000324308"/>
    </source>
</evidence>
<protein>
    <submittedName>
        <fullName evidence="2">Acyl-CoA carboxylase subunit epsilon</fullName>
    </submittedName>
</protein>
<accession>A0ABX5ZSL8</accession>
<keyword evidence="3" id="KW-1185">Reference proteome</keyword>
<dbReference type="InterPro" id="IPR032716">
    <property type="entry name" value="ACC_epsilon"/>
</dbReference>
<evidence type="ECO:0000256" key="1">
    <source>
        <dbReference type="SAM" id="MobiDB-lite"/>
    </source>
</evidence>
<gene>
    <name evidence="2" type="ORF">F3L20_18980</name>
</gene>
<name>A0ABX5ZSL8_STRTE</name>
<sequence>MDEPDSPRPALRIERGRADEMELAAVTAVLCSVLAGRAAAPREQAPPGEEPSWPRTAHPAAAAYRPPHSWR</sequence>
<proteinExistence type="predicted"/>
<evidence type="ECO:0000313" key="2">
    <source>
        <dbReference type="EMBL" id="QER87667.1"/>
    </source>
</evidence>
<dbReference type="EMBL" id="CP043959">
    <property type="protein sequence ID" value="QER87667.1"/>
    <property type="molecule type" value="Genomic_DNA"/>
</dbReference>
<dbReference type="Pfam" id="PF13822">
    <property type="entry name" value="ACC_epsilon"/>
    <property type="match status" value="1"/>
</dbReference>